<evidence type="ECO:0000259" key="2">
    <source>
        <dbReference type="Pfam" id="PF18909"/>
    </source>
</evidence>
<dbReference type="Pfam" id="PF18909">
    <property type="entry name" value="dGTP_diPhyd_N"/>
    <property type="match status" value="1"/>
</dbReference>
<evidence type="ECO:0000256" key="1">
    <source>
        <dbReference type="SAM" id="MobiDB-lite"/>
    </source>
</evidence>
<dbReference type="EMBL" id="BART01017627">
    <property type="protein sequence ID" value="GAG79970.1"/>
    <property type="molecule type" value="Genomic_DNA"/>
</dbReference>
<dbReference type="InterPro" id="IPR044038">
    <property type="entry name" value="dATP/dGTP_diPOhydrolase_N"/>
</dbReference>
<organism evidence="3">
    <name type="scientific">marine sediment metagenome</name>
    <dbReference type="NCBI Taxonomy" id="412755"/>
    <lineage>
        <taxon>unclassified sequences</taxon>
        <taxon>metagenomes</taxon>
        <taxon>ecological metagenomes</taxon>
    </lineage>
</organism>
<protein>
    <recommendedName>
        <fullName evidence="2">dATP/dGTP diphosphohydrolase N-terminal domain-containing protein</fullName>
    </recommendedName>
</protein>
<dbReference type="AlphaFoldDB" id="X1AC43"/>
<evidence type="ECO:0000313" key="3">
    <source>
        <dbReference type="EMBL" id="GAG79970.1"/>
    </source>
</evidence>
<proteinExistence type="predicted"/>
<comment type="caution">
    <text evidence="3">The sequence shown here is derived from an EMBL/GenBank/DDBJ whole genome shotgun (WGS) entry which is preliminary data.</text>
</comment>
<feature type="domain" description="dATP/dGTP diphosphohydrolase N-terminal" evidence="2">
    <location>
        <begin position="29"/>
        <end position="126"/>
    </location>
</feature>
<gene>
    <name evidence="3" type="ORF">S01H4_33484</name>
</gene>
<accession>X1AC43</accession>
<sequence>MKKQEPKQEPQMKNYVRSKEEEEAMGNPTAGRFNKGKIRYDLVAPWSLEQLAKVYTYGTIKYDDDNWWKGLKWKADVFGCITRHIWKWFRGEQNDDESGLHHLAHAAWNCFALMEYERCGIGIDDRCPYVLDLMDEKDRENRIKHWRKLADEGKDTEYNGLEVK</sequence>
<name>X1AC43_9ZZZZ</name>
<feature type="compositionally biased region" description="Basic and acidic residues" evidence="1">
    <location>
        <begin position="1"/>
        <end position="10"/>
    </location>
</feature>
<feature type="region of interest" description="Disordered" evidence="1">
    <location>
        <begin position="1"/>
        <end position="28"/>
    </location>
</feature>
<reference evidence="3" key="1">
    <citation type="journal article" date="2014" name="Front. Microbiol.">
        <title>High frequency of phylogenetically diverse reductive dehalogenase-homologous genes in deep subseafloor sedimentary metagenomes.</title>
        <authorList>
            <person name="Kawai M."/>
            <person name="Futagami T."/>
            <person name="Toyoda A."/>
            <person name="Takaki Y."/>
            <person name="Nishi S."/>
            <person name="Hori S."/>
            <person name="Arai W."/>
            <person name="Tsubouchi T."/>
            <person name="Morono Y."/>
            <person name="Uchiyama I."/>
            <person name="Ito T."/>
            <person name="Fujiyama A."/>
            <person name="Inagaki F."/>
            <person name="Takami H."/>
        </authorList>
    </citation>
    <scope>NUCLEOTIDE SEQUENCE</scope>
    <source>
        <strain evidence="3">Expedition CK06-06</strain>
    </source>
</reference>